<dbReference type="Gene3D" id="3.40.47.10">
    <property type="match status" value="1"/>
</dbReference>
<dbReference type="PROSITE" id="PS00606">
    <property type="entry name" value="KS3_1"/>
    <property type="match status" value="1"/>
</dbReference>
<dbReference type="InterPro" id="IPR018201">
    <property type="entry name" value="Ketoacyl_synth_AS"/>
</dbReference>
<dbReference type="PANTHER" id="PTHR11712">
    <property type="entry name" value="POLYKETIDE SYNTHASE-RELATED"/>
    <property type="match status" value="1"/>
</dbReference>
<keyword evidence="2 3" id="KW-0808">Transferase</keyword>
<dbReference type="SMART" id="SM00825">
    <property type="entry name" value="PKS_KS"/>
    <property type="match status" value="1"/>
</dbReference>
<evidence type="ECO:0000256" key="3">
    <source>
        <dbReference type="RuleBase" id="RU003694"/>
    </source>
</evidence>
<keyword evidence="6" id="KW-1185">Reference proteome</keyword>
<dbReference type="PROSITE" id="PS52004">
    <property type="entry name" value="KS3_2"/>
    <property type="match status" value="1"/>
</dbReference>
<dbReference type="InterPro" id="IPR000794">
    <property type="entry name" value="Beta-ketoacyl_synthase"/>
</dbReference>
<protein>
    <submittedName>
        <fullName evidence="5">Beta-ketoacyl-[acyl-carrier-protein] synthase family protein</fullName>
    </submittedName>
</protein>
<dbReference type="GO" id="GO:0004315">
    <property type="term" value="F:3-oxoacyl-[acyl-carrier-protein] synthase activity"/>
    <property type="evidence" value="ECO:0007669"/>
    <property type="project" value="InterPro"/>
</dbReference>
<sequence length="408" mass="42994">MTSVPRRVGITGIGAVSSIGFGVTEFRHGLQTGRSGISEIQSFDTTGFPRTRGGEVRGFQPERWLRRLDADQYGRTSQFAAAAARMAVTDADLADDVLARSQAGASVGTTSGESQIIEELTAVWLEKGPEALPSGLVRQLPASRLSHAVSRELTLTGESMTLATACSAANYAIAHAFDLIQSGEADLMVCGGADSVCRWAHAGFYRMGALAADECRPFDAGRDGILTGEGGAMLVLEPLEDAHERGARVYAEVLGYGLNCDATHMVAPDPDSIAECITLAHRSAGIRPDDVDYICAHGTGTPANDIAECRAVRKVFGERPPPISSIKSMIGHTMGAASGFGAIAGALAISHGFLPPTMNFQSIDPQCGEHIDCVPNQARRARVDIVENHGFAFGGNNAILILGRARES</sequence>
<name>A0A939P615_9ACTN</name>
<comment type="caution">
    <text evidence="5">The sequence shown here is derived from an EMBL/GenBank/DDBJ whole genome shotgun (WGS) entry which is preliminary data.</text>
</comment>
<feature type="domain" description="Ketosynthase family 3 (KS3)" evidence="4">
    <location>
        <begin position="5"/>
        <end position="404"/>
    </location>
</feature>
<evidence type="ECO:0000313" key="5">
    <source>
        <dbReference type="EMBL" id="MBO2445918.1"/>
    </source>
</evidence>
<dbReference type="SUPFAM" id="SSF53901">
    <property type="entry name" value="Thiolase-like"/>
    <property type="match status" value="2"/>
</dbReference>
<dbReference type="GO" id="GO:0005829">
    <property type="term" value="C:cytosol"/>
    <property type="evidence" value="ECO:0007669"/>
    <property type="project" value="TreeGrafter"/>
</dbReference>
<evidence type="ECO:0000256" key="2">
    <source>
        <dbReference type="ARBA" id="ARBA00022679"/>
    </source>
</evidence>
<dbReference type="GO" id="GO:0006633">
    <property type="term" value="P:fatty acid biosynthetic process"/>
    <property type="evidence" value="ECO:0007669"/>
    <property type="project" value="InterPro"/>
</dbReference>
<accession>A0A939P615</accession>
<dbReference type="InterPro" id="IPR020841">
    <property type="entry name" value="PKS_Beta-ketoAc_synthase_dom"/>
</dbReference>
<evidence type="ECO:0000259" key="4">
    <source>
        <dbReference type="PROSITE" id="PS52004"/>
    </source>
</evidence>
<organism evidence="5 6">
    <name type="scientific">Actinomadura barringtoniae</name>
    <dbReference type="NCBI Taxonomy" id="1427535"/>
    <lineage>
        <taxon>Bacteria</taxon>
        <taxon>Bacillati</taxon>
        <taxon>Actinomycetota</taxon>
        <taxon>Actinomycetes</taxon>
        <taxon>Streptosporangiales</taxon>
        <taxon>Thermomonosporaceae</taxon>
        <taxon>Actinomadura</taxon>
    </lineage>
</organism>
<evidence type="ECO:0000256" key="1">
    <source>
        <dbReference type="ARBA" id="ARBA00008467"/>
    </source>
</evidence>
<dbReference type="Pfam" id="PF00109">
    <property type="entry name" value="ketoacyl-synt"/>
    <property type="match status" value="1"/>
</dbReference>
<gene>
    <name evidence="5" type="ORF">J4573_02340</name>
</gene>
<dbReference type="CDD" id="cd00834">
    <property type="entry name" value="KAS_I_II"/>
    <property type="match status" value="1"/>
</dbReference>
<dbReference type="Pfam" id="PF02801">
    <property type="entry name" value="Ketoacyl-synt_C"/>
    <property type="match status" value="1"/>
</dbReference>
<dbReference type="InterPro" id="IPR016039">
    <property type="entry name" value="Thiolase-like"/>
</dbReference>
<reference evidence="5" key="1">
    <citation type="submission" date="2021-03" db="EMBL/GenBank/DDBJ databases">
        <authorList>
            <person name="Kanchanasin P."/>
            <person name="Saeng-In P."/>
            <person name="Phongsopitanun W."/>
            <person name="Yuki M."/>
            <person name="Kudo T."/>
            <person name="Ohkuma M."/>
            <person name="Tanasupawat S."/>
        </authorList>
    </citation>
    <scope>NUCLEOTIDE SEQUENCE</scope>
    <source>
        <strain evidence="5">GKU 128</strain>
    </source>
</reference>
<proteinExistence type="inferred from homology"/>
<dbReference type="InterPro" id="IPR014030">
    <property type="entry name" value="Ketoacyl_synth_N"/>
</dbReference>
<dbReference type="InterPro" id="IPR014031">
    <property type="entry name" value="Ketoacyl_synth_C"/>
</dbReference>
<dbReference type="PANTHER" id="PTHR11712:SF336">
    <property type="entry name" value="3-OXOACYL-[ACYL-CARRIER-PROTEIN] SYNTHASE, MITOCHONDRIAL"/>
    <property type="match status" value="1"/>
</dbReference>
<dbReference type="EMBL" id="JAGEOJ010000001">
    <property type="protein sequence ID" value="MBO2445918.1"/>
    <property type="molecule type" value="Genomic_DNA"/>
</dbReference>
<evidence type="ECO:0000313" key="6">
    <source>
        <dbReference type="Proteomes" id="UP000669179"/>
    </source>
</evidence>
<dbReference type="Proteomes" id="UP000669179">
    <property type="component" value="Unassembled WGS sequence"/>
</dbReference>
<comment type="similarity">
    <text evidence="1 3">Belongs to the thiolase-like superfamily. Beta-ketoacyl-ACP synthases family.</text>
</comment>
<dbReference type="AlphaFoldDB" id="A0A939P615"/>